<evidence type="ECO:0000256" key="3">
    <source>
        <dbReference type="ARBA" id="ARBA00022679"/>
    </source>
</evidence>
<dbReference type="Pfam" id="PF00069">
    <property type="entry name" value="Pkinase"/>
    <property type="match status" value="2"/>
</dbReference>
<keyword evidence="10" id="KW-1185">Reference proteome</keyword>
<feature type="compositionally biased region" description="Polar residues" evidence="7">
    <location>
        <begin position="722"/>
        <end position="732"/>
    </location>
</feature>
<evidence type="ECO:0000313" key="9">
    <source>
        <dbReference type="EMBL" id="WOL07624.1"/>
    </source>
</evidence>
<dbReference type="InterPro" id="IPR008271">
    <property type="entry name" value="Ser/Thr_kinase_AS"/>
</dbReference>
<organism evidence="9 10">
    <name type="scientific">Canna indica</name>
    <name type="common">Indian-shot</name>
    <dbReference type="NCBI Taxonomy" id="4628"/>
    <lineage>
        <taxon>Eukaryota</taxon>
        <taxon>Viridiplantae</taxon>
        <taxon>Streptophyta</taxon>
        <taxon>Embryophyta</taxon>
        <taxon>Tracheophyta</taxon>
        <taxon>Spermatophyta</taxon>
        <taxon>Magnoliopsida</taxon>
        <taxon>Liliopsida</taxon>
        <taxon>Zingiberales</taxon>
        <taxon>Cannaceae</taxon>
        <taxon>Canna</taxon>
    </lineage>
</organism>
<feature type="domain" description="Protein kinase" evidence="8">
    <location>
        <begin position="484"/>
        <end position="960"/>
    </location>
</feature>
<evidence type="ECO:0000256" key="4">
    <source>
        <dbReference type="ARBA" id="ARBA00022741"/>
    </source>
</evidence>
<evidence type="ECO:0000313" key="10">
    <source>
        <dbReference type="Proteomes" id="UP001327560"/>
    </source>
</evidence>
<dbReference type="EC" id="2.7.11.1" evidence="1"/>
<dbReference type="SMART" id="SM00220">
    <property type="entry name" value="S_TKc"/>
    <property type="match status" value="1"/>
</dbReference>
<dbReference type="FunFam" id="1.10.510.10:FF:001893">
    <property type="entry name" value="Probable serine/threonine-protein kinase DDB_G0291918"/>
    <property type="match status" value="1"/>
</dbReference>
<feature type="region of interest" description="Disordered" evidence="7">
    <location>
        <begin position="708"/>
        <end position="732"/>
    </location>
</feature>
<dbReference type="AlphaFoldDB" id="A0AAQ3KFY0"/>
<dbReference type="GO" id="GO:0005634">
    <property type="term" value="C:nucleus"/>
    <property type="evidence" value="ECO:0007669"/>
    <property type="project" value="TreeGrafter"/>
</dbReference>
<dbReference type="InterPro" id="IPR011009">
    <property type="entry name" value="Kinase-like_dom_sf"/>
</dbReference>
<dbReference type="SUPFAM" id="SSF56112">
    <property type="entry name" value="Protein kinase-like (PK-like)"/>
    <property type="match status" value="1"/>
</dbReference>
<evidence type="ECO:0000256" key="5">
    <source>
        <dbReference type="ARBA" id="ARBA00022777"/>
    </source>
</evidence>
<gene>
    <name evidence="9" type="ORF">Cni_G16369</name>
</gene>
<dbReference type="PANTHER" id="PTHR44167:SF23">
    <property type="entry name" value="CDC7 KINASE, ISOFORM A-RELATED"/>
    <property type="match status" value="1"/>
</dbReference>
<evidence type="ECO:0000256" key="2">
    <source>
        <dbReference type="ARBA" id="ARBA00022527"/>
    </source>
</evidence>
<dbReference type="Gene3D" id="1.10.510.10">
    <property type="entry name" value="Transferase(Phosphotransferase) domain 1"/>
    <property type="match status" value="2"/>
</dbReference>
<evidence type="ECO:0000256" key="7">
    <source>
        <dbReference type="SAM" id="MobiDB-lite"/>
    </source>
</evidence>
<keyword evidence="5" id="KW-0418">Kinase</keyword>
<dbReference type="Proteomes" id="UP001327560">
    <property type="component" value="Chromosome 5"/>
</dbReference>
<evidence type="ECO:0000259" key="8">
    <source>
        <dbReference type="PROSITE" id="PS50011"/>
    </source>
</evidence>
<protein>
    <recommendedName>
        <fullName evidence="1">non-specific serine/threonine protein kinase</fullName>
        <ecNumber evidence="1">2.7.11.1</ecNumber>
    </recommendedName>
</protein>
<dbReference type="PROSITE" id="PS00108">
    <property type="entry name" value="PROTEIN_KINASE_ST"/>
    <property type="match status" value="1"/>
</dbReference>
<dbReference type="GO" id="GO:0005524">
    <property type="term" value="F:ATP binding"/>
    <property type="evidence" value="ECO:0007669"/>
    <property type="project" value="UniProtKB-KW"/>
</dbReference>
<evidence type="ECO:0000256" key="6">
    <source>
        <dbReference type="ARBA" id="ARBA00022840"/>
    </source>
</evidence>
<dbReference type="GO" id="GO:0044773">
    <property type="term" value="P:mitotic DNA damage checkpoint signaling"/>
    <property type="evidence" value="ECO:0007669"/>
    <property type="project" value="TreeGrafter"/>
</dbReference>
<proteinExistence type="predicted"/>
<keyword evidence="6" id="KW-0067">ATP-binding</keyword>
<keyword evidence="4" id="KW-0547">Nucleotide-binding</keyword>
<keyword evidence="3" id="KW-0808">Transferase</keyword>
<sequence>MAGAPPADHLLAPAVADVERAWYLLTVLVRLGRPTPAADLASRCASAVSTDFVRFLCRIPGSPLVLTDGGVVTISHAAVAFFLEFFSMSVSPFMRMNAVRARAHMRTCGDVSTVYMRKKKLRLLEDDLVVDVPRAKRRLILPAEDLEELGDDKGKLGKLSLPNCSKHATKEALHIDHKFPDIPKNPNKDIMSVGSIVYTNPFRILNRNCTLCVEIDSAINVSDKEFCNKIQAMGLNEVVSGLESYNHKHFDTGITASIANENMTKEPMISEPDKELTFQNHMKDMPAQLEKQMETLIDRDFRLVPHIPTSIKLDLSDNKREVKVYDESFICQTLGLMDVAETATTFNPQAGAGSNPYKENLKEIVLSEQMAGMLGPSVACLSADIQAVHNQQSKSFMVPCTMKTSFCMELQSSTLPINHQRKVSSLRKSEENKDCRFLVKKKNVKNAFGNNIITKDIDEDPAPRVTKDHFEPKLQTNLESLKSFIIEEEEGSGGYGTVYKARRKTDDKIFAVKCPHANAHSHHVNNEMKMLERFGGRNFVIKYEGSFKNGNSECFVLEHVEHDRPEVLKKEITIFELQWYGYCMFRALASLHKQGIVHRDVKPGNFLFSRRLNKGYLIDFNLANVSELTIFSADLTEKNENDCNVKLDSVPLPNVKSALLKQGKRVIKDDILDYGSKEATNDLKRLPTKNMRKRSEKNPLDIVSKIDSRNRCGGSQAADASGITSAKDPTSTKTPIEILKQPIPYKGRKELLNFLHETMHTPKQKGAIAPASQRKRVAAPLGKVDRRLVMLTPMPLHYGGNAVAGAGMLNNKTNGKHKREGPCVGTKGFRAPEVLFKSCHQGCKLDIWSAGVTLLYLMIGKTPFGGDPEQNINDIAKLRGSEDLWEVAKLHNSESSFPQELFDIRSLPSLELREWCQLNTRRPEFTEVIPDSLFDLVDKCLTVNPRCRITAEDALMHEFFAPCHESLRKQRMLRREAALESGASL</sequence>
<dbReference type="InterPro" id="IPR000719">
    <property type="entry name" value="Prot_kinase_dom"/>
</dbReference>
<reference evidence="9 10" key="1">
    <citation type="submission" date="2023-10" db="EMBL/GenBank/DDBJ databases">
        <title>Chromosome-scale genome assembly provides insights into flower coloration mechanisms of Canna indica.</title>
        <authorList>
            <person name="Li C."/>
        </authorList>
    </citation>
    <scope>NUCLEOTIDE SEQUENCE [LARGE SCALE GENOMIC DNA]</scope>
    <source>
        <tissue evidence="9">Flower</tissue>
    </source>
</reference>
<dbReference type="FunFam" id="1.10.510.10:FF:001725">
    <property type="entry name" value="Kinase like protein"/>
    <property type="match status" value="1"/>
</dbReference>
<name>A0AAQ3KFY0_9LILI</name>
<keyword evidence="2" id="KW-0723">Serine/threonine-protein kinase</keyword>
<dbReference type="PANTHER" id="PTHR44167">
    <property type="entry name" value="OVARIAN-SPECIFIC SERINE/THREONINE-PROTEIN KINASE LOK-RELATED"/>
    <property type="match status" value="1"/>
</dbReference>
<dbReference type="EMBL" id="CP136894">
    <property type="protein sequence ID" value="WOL07624.1"/>
    <property type="molecule type" value="Genomic_DNA"/>
</dbReference>
<accession>A0AAQ3KFY0</accession>
<dbReference type="GO" id="GO:0004674">
    <property type="term" value="F:protein serine/threonine kinase activity"/>
    <property type="evidence" value="ECO:0007669"/>
    <property type="project" value="UniProtKB-KW"/>
</dbReference>
<evidence type="ECO:0000256" key="1">
    <source>
        <dbReference type="ARBA" id="ARBA00012513"/>
    </source>
</evidence>
<dbReference type="PROSITE" id="PS50011">
    <property type="entry name" value="PROTEIN_KINASE_DOM"/>
    <property type="match status" value="1"/>
</dbReference>